<reference evidence="2" key="1">
    <citation type="submission" date="2021-11" db="EMBL/GenBank/DDBJ databases">
        <title>Streptomyces corallinus and Kineosporia corallina sp. nov., two new coral-derived marine actinobacteria.</title>
        <authorList>
            <person name="Buangrab K."/>
            <person name="Sutthacheep M."/>
            <person name="Yeemin T."/>
            <person name="Harunari E."/>
            <person name="Igarashi Y."/>
            <person name="Sripreechasak P."/>
            <person name="Kanchanasin P."/>
            <person name="Tanasupawat S."/>
            <person name="Phongsopitanun W."/>
        </authorList>
    </citation>
    <scope>NUCLEOTIDE SEQUENCE</scope>
    <source>
        <strain evidence="2">JCM 31032</strain>
    </source>
</reference>
<feature type="transmembrane region" description="Helical" evidence="1">
    <location>
        <begin position="44"/>
        <end position="63"/>
    </location>
</feature>
<protein>
    <recommendedName>
        <fullName evidence="4">Integral membrane protein</fullName>
    </recommendedName>
</protein>
<keyword evidence="1" id="KW-0472">Membrane</keyword>
<keyword evidence="1" id="KW-0812">Transmembrane</keyword>
<evidence type="ECO:0000313" key="2">
    <source>
        <dbReference type="EMBL" id="MCD5309503.1"/>
    </source>
</evidence>
<gene>
    <name evidence="2" type="ORF">LR394_01220</name>
</gene>
<organism evidence="2 3">
    <name type="scientific">Kineosporia babensis</name>
    <dbReference type="NCBI Taxonomy" id="499548"/>
    <lineage>
        <taxon>Bacteria</taxon>
        <taxon>Bacillati</taxon>
        <taxon>Actinomycetota</taxon>
        <taxon>Actinomycetes</taxon>
        <taxon>Kineosporiales</taxon>
        <taxon>Kineosporiaceae</taxon>
        <taxon>Kineosporia</taxon>
    </lineage>
</organism>
<feature type="transmembrane region" description="Helical" evidence="1">
    <location>
        <begin position="20"/>
        <end position="38"/>
    </location>
</feature>
<evidence type="ECO:0000313" key="3">
    <source>
        <dbReference type="Proteomes" id="UP001138997"/>
    </source>
</evidence>
<dbReference type="Proteomes" id="UP001138997">
    <property type="component" value="Unassembled WGS sequence"/>
</dbReference>
<evidence type="ECO:0008006" key="4">
    <source>
        <dbReference type="Google" id="ProtNLM"/>
    </source>
</evidence>
<dbReference type="AlphaFoldDB" id="A0A9X1N8J1"/>
<dbReference type="RefSeq" id="WP_231438428.1">
    <property type="nucleotide sequence ID" value="NZ_JAJOMB010000001.1"/>
</dbReference>
<accession>A0A9X1N8J1</accession>
<feature type="transmembrane region" description="Helical" evidence="1">
    <location>
        <begin position="133"/>
        <end position="150"/>
    </location>
</feature>
<name>A0A9X1N8J1_9ACTN</name>
<keyword evidence="3" id="KW-1185">Reference proteome</keyword>
<keyword evidence="1" id="KW-1133">Transmembrane helix</keyword>
<proteinExistence type="predicted"/>
<comment type="caution">
    <text evidence="2">The sequence shown here is derived from an EMBL/GenBank/DDBJ whole genome shotgun (WGS) entry which is preliminary data.</text>
</comment>
<evidence type="ECO:0000256" key="1">
    <source>
        <dbReference type="SAM" id="Phobius"/>
    </source>
</evidence>
<dbReference type="EMBL" id="JAJOMB010000001">
    <property type="protein sequence ID" value="MCD5309503.1"/>
    <property type="molecule type" value="Genomic_DNA"/>
</dbReference>
<feature type="transmembrane region" description="Helical" evidence="1">
    <location>
        <begin position="70"/>
        <end position="90"/>
    </location>
</feature>
<sequence>MSARAAELQLVQGKLRVLRAGVFSACAVSLAALAHALAGGAAPSPFLLLALGLLLASPAAMAAGKLRGAVPVGATMIAVQYGLHSLFGLFDGAMGTTCTQMSTHLGHPGESSSLLCHDGAGTVMTAMPMSSPLMTLAHLGAAGVLGLLLSRGETALWRMLSWILPKLPGRLPTFLIVARQRRAQAPQVLPLRPEPLVGAAGRRGPPRPVLAFA</sequence>